<dbReference type="AlphaFoldDB" id="A0A0L0SLQ7"/>
<proteinExistence type="predicted"/>
<dbReference type="EMBL" id="GG745342">
    <property type="protein sequence ID" value="KNE63329.1"/>
    <property type="molecule type" value="Genomic_DNA"/>
</dbReference>
<evidence type="ECO:0000313" key="3">
    <source>
        <dbReference type="Proteomes" id="UP000054350"/>
    </source>
</evidence>
<reference evidence="3" key="2">
    <citation type="submission" date="2009-11" db="EMBL/GenBank/DDBJ databases">
        <title>The Genome Sequence of Allomyces macrogynus strain ATCC 38327.</title>
        <authorList>
            <consortium name="The Broad Institute Genome Sequencing Platform"/>
            <person name="Russ C."/>
            <person name="Cuomo C."/>
            <person name="Shea T."/>
            <person name="Young S.K."/>
            <person name="Zeng Q."/>
            <person name="Koehrsen M."/>
            <person name="Haas B."/>
            <person name="Borodovsky M."/>
            <person name="Guigo R."/>
            <person name="Alvarado L."/>
            <person name="Berlin A."/>
            <person name="Borenstein D."/>
            <person name="Chen Z."/>
            <person name="Engels R."/>
            <person name="Freedman E."/>
            <person name="Gellesch M."/>
            <person name="Goldberg J."/>
            <person name="Griggs A."/>
            <person name="Gujja S."/>
            <person name="Heiman D."/>
            <person name="Hepburn T."/>
            <person name="Howarth C."/>
            <person name="Jen D."/>
            <person name="Larson L."/>
            <person name="Lewis B."/>
            <person name="Mehta T."/>
            <person name="Park D."/>
            <person name="Pearson M."/>
            <person name="Roberts A."/>
            <person name="Saif S."/>
            <person name="Shenoy N."/>
            <person name="Sisk P."/>
            <person name="Stolte C."/>
            <person name="Sykes S."/>
            <person name="Walk T."/>
            <person name="White J."/>
            <person name="Yandava C."/>
            <person name="Burger G."/>
            <person name="Gray M.W."/>
            <person name="Holland P.W.H."/>
            <person name="King N."/>
            <person name="Lang F.B.F."/>
            <person name="Roger A.J."/>
            <person name="Ruiz-Trillo I."/>
            <person name="Lander E."/>
            <person name="Nusbaum C."/>
        </authorList>
    </citation>
    <scope>NUCLEOTIDE SEQUENCE [LARGE SCALE GENOMIC DNA]</scope>
    <source>
        <strain evidence="3">ATCC 38327</strain>
    </source>
</reference>
<dbReference type="OrthoDB" id="5547185at2759"/>
<name>A0A0L0SLQ7_ALLM3</name>
<accession>A0A0L0SLQ7</accession>
<keyword evidence="3" id="KW-1185">Reference proteome</keyword>
<dbReference type="VEuPathDB" id="FungiDB:AMAG_18987"/>
<evidence type="ECO:0000256" key="1">
    <source>
        <dbReference type="SAM" id="MobiDB-lite"/>
    </source>
</evidence>
<sequence>MGVKVEEPLEEPPQDQPQDQPEEVIELPVANSESEIVIQEHEPLEEFVFEPLLKEYVHDANDKPCKKAMKKRHENLLMWFKGNVSQMKGSEGLDIVAEWSRLFDLMNVRQLKDTAAALNSIKLSGKRFSNMDIEDLHHQCHERRKTKDKMTSVLNAKKPLVVSLDQCKAYAATVPVQPLPDGLLAIFISAAVGLWCDPVYLTCAKTDDYPYLEVEGEHTWMRGPIMSAKAKDKGYSINVLIDPAFASHIAASVQERAKTGQKFVFADLVDEDKDKSFDRYSRLIRTASQSIPELNGASTVDFRKAHVTHDLGLYKRNAMTYEELNAWFSARGHSLAVLDHYYRPDAE</sequence>
<reference evidence="2 3" key="1">
    <citation type="submission" date="2009-11" db="EMBL/GenBank/DDBJ databases">
        <title>Annotation of Allomyces macrogynus ATCC 38327.</title>
        <authorList>
            <consortium name="The Broad Institute Genome Sequencing Platform"/>
            <person name="Russ C."/>
            <person name="Cuomo C."/>
            <person name="Burger G."/>
            <person name="Gray M.W."/>
            <person name="Holland P.W.H."/>
            <person name="King N."/>
            <person name="Lang F.B.F."/>
            <person name="Roger A.J."/>
            <person name="Ruiz-Trillo I."/>
            <person name="Young S.K."/>
            <person name="Zeng Q."/>
            <person name="Gargeya S."/>
            <person name="Fitzgerald M."/>
            <person name="Haas B."/>
            <person name="Abouelleil A."/>
            <person name="Alvarado L."/>
            <person name="Arachchi H.M."/>
            <person name="Berlin A."/>
            <person name="Chapman S.B."/>
            <person name="Gearin G."/>
            <person name="Goldberg J."/>
            <person name="Griggs A."/>
            <person name="Gujja S."/>
            <person name="Hansen M."/>
            <person name="Heiman D."/>
            <person name="Howarth C."/>
            <person name="Larimer J."/>
            <person name="Lui A."/>
            <person name="MacDonald P.J.P."/>
            <person name="McCowen C."/>
            <person name="Montmayeur A."/>
            <person name="Murphy C."/>
            <person name="Neiman D."/>
            <person name="Pearson M."/>
            <person name="Priest M."/>
            <person name="Roberts A."/>
            <person name="Saif S."/>
            <person name="Shea T."/>
            <person name="Sisk P."/>
            <person name="Stolte C."/>
            <person name="Sykes S."/>
            <person name="Wortman J."/>
            <person name="Nusbaum C."/>
            <person name="Birren B."/>
        </authorList>
    </citation>
    <scope>NUCLEOTIDE SEQUENCE [LARGE SCALE GENOMIC DNA]</scope>
    <source>
        <strain evidence="2 3">ATCC 38327</strain>
    </source>
</reference>
<gene>
    <name evidence="2" type="ORF">AMAG_18987</name>
</gene>
<protein>
    <submittedName>
        <fullName evidence="2">Uncharacterized protein</fullName>
    </submittedName>
</protein>
<feature type="region of interest" description="Disordered" evidence="1">
    <location>
        <begin position="1"/>
        <end position="21"/>
    </location>
</feature>
<dbReference type="Proteomes" id="UP000054350">
    <property type="component" value="Unassembled WGS sequence"/>
</dbReference>
<evidence type="ECO:0000313" key="2">
    <source>
        <dbReference type="EMBL" id="KNE63329.1"/>
    </source>
</evidence>
<organism evidence="2 3">
    <name type="scientific">Allomyces macrogynus (strain ATCC 38327)</name>
    <name type="common">Allomyces javanicus var. macrogynus</name>
    <dbReference type="NCBI Taxonomy" id="578462"/>
    <lineage>
        <taxon>Eukaryota</taxon>
        <taxon>Fungi</taxon>
        <taxon>Fungi incertae sedis</taxon>
        <taxon>Blastocladiomycota</taxon>
        <taxon>Blastocladiomycetes</taxon>
        <taxon>Blastocladiales</taxon>
        <taxon>Blastocladiaceae</taxon>
        <taxon>Allomyces</taxon>
    </lineage>
</organism>